<reference evidence="2" key="1">
    <citation type="submission" date="2019-07" db="EMBL/GenBank/DDBJ databases">
        <title>Annotation for the trematode Paragonimus miyazaki's.</title>
        <authorList>
            <person name="Choi Y.-J."/>
        </authorList>
    </citation>
    <scope>NUCLEOTIDE SEQUENCE</scope>
    <source>
        <strain evidence="2">Japan</strain>
    </source>
</reference>
<organism evidence="2 3">
    <name type="scientific">Paragonimus skrjabini miyazakii</name>
    <dbReference type="NCBI Taxonomy" id="59628"/>
    <lineage>
        <taxon>Eukaryota</taxon>
        <taxon>Metazoa</taxon>
        <taxon>Spiralia</taxon>
        <taxon>Lophotrochozoa</taxon>
        <taxon>Platyhelminthes</taxon>
        <taxon>Trematoda</taxon>
        <taxon>Digenea</taxon>
        <taxon>Plagiorchiida</taxon>
        <taxon>Troglotremata</taxon>
        <taxon>Troglotrematidae</taxon>
        <taxon>Paragonimus</taxon>
    </lineage>
</organism>
<accession>A0A8S9Z2P9</accession>
<dbReference type="PANTHER" id="PTHR21052">
    <property type="entry name" value="SPERMATOGENESIS ASSOCIATED 11-RELATED"/>
    <property type="match status" value="1"/>
</dbReference>
<keyword evidence="2" id="KW-0560">Oxidoreductase</keyword>
<evidence type="ECO:0000313" key="3">
    <source>
        <dbReference type="Proteomes" id="UP000822476"/>
    </source>
</evidence>
<dbReference type="Gene3D" id="2.60.120.590">
    <property type="entry name" value="Alpha-ketoglutarate-dependent dioxygenase AlkB-like"/>
    <property type="match status" value="1"/>
</dbReference>
<keyword evidence="3" id="KW-1185">Reference proteome</keyword>
<evidence type="ECO:0000313" key="2">
    <source>
        <dbReference type="EMBL" id="KAF7259776.1"/>
    </source>
</evidence>
<dbReference type="GO" id="GO:0006631">
    <property type="term" value="P:fatty acid metabolic process"/>
    <property type="evidence" value="ECO:0007669"/>
    <property type="project" value="TreeGrafter"/>
</dbReference>
<keyword evidence="2" id="KW-0223">Dioxygenase</keyword>
<dbReference type="AlphaFoldDB" id="A0A8S9Z2P9"/>
<dbReference type="Proteomes" id="UP000822476">
    <property type="component" value="Unassembled WGS sequence"/>
</dbReference>
<comment type="cofactor">
    <cofactor evidence="1">
        <name>Fe(2+)</name>
        <dbReference type="ChEBI" id="CHEBI:29033"/>
    </cofactor>
</comment>
<proteinExistence type="predicted"/>
<comment type="caution">
    <text evidence="2">The sequence shown here is derived from an EMBL/GenBank/DDBJ whole genome shotgun (WGS) entry which is preliminary data.</text>
</comment>
<dbReference type="PANTHER" id="PTHR21052:SF0">
    <property type="entry name" value="ALPHA-KETOGLUTARATE-DEPENDENT DIOXYGENASE ALKB HOMOLOG 7, MITOCHONDRIAL"/>
    <property type="match status" value="1"/>
</dbReference>
<evidence type="ECO:0000256" key="1">
    <source>
        <dbReference type="ARBA" id="ARBA00001954"/>
    </source>
</evidence>
<dbReference type="InterPro" id="IPR037151">
    <property type="entry name" value="AlkB-like_sf"/>
</dbReference>
<dbReference type="EMBL" id="JTDE01001046">
    <property type="protein sequence ID" value="KAF7259776.1"/>
    <property type="molecule type" value="Genomic_DNA"/>
</dbReference>
<dbReference type="GO" id="GO:0051213">
    <property type="term" value="F:dioxygenase activity"/>
    <property type="evidence" value="ECO:0007669"/>
    <property type="project" value="UniProtKB-KW"/>
</dbReference>
<dbReference type="OrthoDB" id="28127at2759"/>
<protein>
    <submittedName>
        <fullName evidence="2">Alpha-ketoglutarate-dependent dioxygenase alkB 7</fullName>
    </submittedName>
</protein>
<dbReference type="InterPro" id="IPR032870">
    <property type="entry name" value="ALKBH7-like"/>
</dbReference>
<gene>
    <name evidence="2" type="ORF">EG68_02744</name>
</gene>
<name>A0A8S9Z2P9_9TREM</name>
<dbReference type="GO" id="GO:0006974">
    <property type="term" value="P:DNA damage response"/>
    <property type="evidence" value="ECO:0007669"/>
    <property type="project" value="InterPro"/>
</dbReference>
<dbReference type="GO" id="GO:0005759">
    <property type="term" value="C:mitochondrial matrix"/>
    <property type="evidence" value="ECO:0007669"/>
    <property type="project" value="TreeGrafter"/>
</dbReference>
<sequence>MLLSLAFASSRSLSSQILASVKCPSRTVSWRFNHEQLAHLVSKEFIIKPEFISVEEEKNLVDELDTHLLKHRYQDAHWDYAITHYRETERKNWRTINRSVIERLKEFTAQTELPAPASCASADQVVLPHIHILDLAENGEIKPHVDSVRASLPRLSDRIC</sequence>